<evidence type="ECO:0000256" key="7">
    <source>
        <dbReference type="RuleBase" id="RU364069"/>
    </source>
</evidence>
<proteinExistence type="inferred from homology"/>
<comment type="pathway">
    <text evidence="7">Carbohydrate biosynthesis; dTDP-L-rhamnose biosynthesis.</text>
</comment>
<dbReference type="PATRIC" id="fig|1566026.4.peg.2327"/>
<evidence type="ECO:0000313" key="9">
    <source>
        <dbReference type="Proteomes" id="UP000036908"/>
    </source>
</evidence>
<comment type="similarity">
    <text evidence="7">Belongs to the dTDP-4-dehydrorhamnose 3,5-epimerase family.</text>
</comment>
<dbReference type="EMBL" id="JSVA01000004">
    <property type="protein sequence ID" value="KOF04185.1"/>
    <property type="molecule type" value="Genomic_DNA"/>
</dbReference>
<dbReference type="Gene3D" id="2.60.120.10">
    <property type="entry name" value="Jelly Rolls"/>
    <property type="match status" value="1"/>
</dbReference>
<dbReference type="GO" id="GO:0005829">
    <property type="term" value="C:cytosol"/>
    <property type="evidence" value="ECO:0007669"/>
    <property type="project" value="TreeGrafter"/>
</dbReference>
<name>A0A0L8APN7_9BACT</name>
<dbReference type="Proteomes" id="UP000036908">
    <property type="component" value="Unassembled WGS sequence"/>
</dbReference>
<evidence type="ECO:0000313" key="8">
    <source>
        <dbReference type="EMBL" id="KOF04185.1"/>
    </source>
</evidence>
<dbReference type="InterPro" id="IPR014710">
    <property type="entry name" value="RmlC-like_jellyroll"/>
</dbReference>
<feature type="site" description="Participates in a stacking interaction with the thymidine ring of dTDP-4-oxo-6-deoxyglucose" evidence="6">
    <location>
        <position position="136"/>
    </location>
</feature>
<protein>
    <recommendedName>
        <fullName evidence="4 7">dTDP-4-dehydrorhamnose 3,5-epimerase</fullName>
        <ecNumber evidence="3 7">5.1.3.13</ecNumber>
    </recommendedName>
    <alternativeName>
        <fullName evidence="7">Thymidine diphospho-4-keto-rhamnose 3,5-epimerase</fullName>
    </alternativeName>
</protein>
<dbReference type="RefSeq" id="WP_053222425.1">
    <property type="nucleotide sequence ID" value="NZ_JSVA01000004.1"/>
</dbReference>
<dbReference type="PANTHER" id="PTHR21047:SF2">
    <property type="entry name" value="THYMIDINE DIPHOSPHO-4-KETO-RHAMNOSE 3,5-EPIMERASE"/>
    <property type="match status" value="1"/>
</dbReference>
<comment type="subunit">
    <text evidence="7">Homodimer.</text>
</comment>
<evidence type="ECO:0000256" key="2">
    <source>
        <dbReference type="ARBA" id="ARBA00001997"/>
    </source>
</evidence>
<evidence type="ECO:0000256" key="6">
    <source>
        <dbReference type="PIRSR" id="PIRSR600888-3"/>
    </source>
</evidence>
<dbReference type="PANTHER" id="PTHR21047">
    <property type="entry name" value="DTDP-6-DEOXY-D-GLUCOSE-3,5 EPIMERASE"/>
    <property type="match status" value="1"/>
</dbReference>
<keyword evidence="7" id="KW-0413">Isomerase</keyword>
<dbReference type="CDD" id="cd00438">
    <property type="entry name" value="cupin_RmlC"/>
    <property type="match status" value="1"/>
</dbReference>
<evidence type="ECO:0000256" key="3">
    <source>
        <dbReference type="ARBA" id="ARBA00012098"/>
    </source>
</evidence>
<comment type="function">
    <text evidence="2 7">Catalyzes the epimerization of the C3' and C5'positions of dTDP-6-deoxy-D-xylo-4-hexulose, forming dTDP-6-deoxy-L-lyxo-4-hexulose.</text>
</comment>
<gene>
    <name evidence="8" type="ORF">OB69_02790</name>
</gene>
<feature type="active site" description="Proton donor" evidence="5">
    <location>
        <position position="130"/>
    </location>
</feature>
<comment type="caution">
    <text evidence="8">The sequence shown here is derived from an EMBL/GenBank/DDBJ whole genome shotgun (WGS) entry which is preliminary data.</text>
</comment>
<dbReference type="SUPFAM" id="SSF51182">
    <property type="entry name" value="RmlC-like cupins"/>
    <property type="match status" value="1"/>
</dbReference>
<evidence type="ECO:0000256" key="4">
    <source>
        <dbReference type="ARBA" id="ARBA00019595"/>
    </source>
</evidence>
<dbReference type="InterPro" id="IPR000888">
    <property type="entry name" value="RmlC-like"/>
</dbReference>
<dbReference type="NCBIfam" id="TIGR01221">
    <property type="entry name" value="rmlC"/>
    <property type="match status" value="1"/>
</dbReference>
<dbReference type="GO" id="GO:0008830">
    <property type="term" value="F:dTDP-4-dehydrorhamnose 3,5-epimerase activity"/>
    <property type="evidence" value="ECO:0007669"/>
    <property type="project" value="UniProtKB-UniRule"/>
</dbReference>
<dbReference type="AlphaFoldDB" id="A0A0L8APN7"/>
<dbReference type="OrthoDB" id="9800680at2"/>
<comment type="catalytic activity">
    <reaction evidence="1 7">
        <text>dTDP-4-dehydro-6-deoxy-alpha-D-glucose = dTDP-4-dehydro-beta-L-rhamnose</text>
        <dbReference type="Rhea" id="RHEA:16969"/>
        <dbReference type="ChEBI" id="CHEBI:57649"/>
        <dbReference type="ChEBI" id="CHEBI:62830"/>
        <dbReference type="EC" id="5.1.3.13"/>
    </reaction>
</comment>
<reference evidence="9" key="1">
    <citation type="submission" date="2014-11" db="EMBL/GenBank/DDBJ databases">
        <title>Genome sequencing of Roseivirga sp. D-25.</title>
        <authorList>
            <person name="Selvaratnam C."/>
            <person name="Thevarajoo S."/>
            <person name="Goh K.M."/>
            <person name="Eee R."/>
            <person name="Chan K.-G."/>
            <person name="Chong C.S."/>
        </authorList>
    </citation>
    <scope>NUCLEOTIDE SEQUENCE [LARGE SCALE GENOMIC DNA]</scope>
    <source>
        <strain evidence="9">D-25</strain>
    </source>
</reference>
<dbReference type="Pfam" id="PF00908">
    <property type="entry name" value="dTDP_sugar_isom"/>
    <property type="match status" value="1"/>
</dbReference>
<sequence>MKIIETGFDGLYEIESTVFGDDRGYFFESYRKKTFEELGIHADFVQDNESFSVKGTLRGLHFQSEPYAQAKLVRVALGKVMDVAVDLRPNSPTFGKHHTVILDAKKHNLFLVPVGFAHGFLALEDSVFSYKCTNYYNKASEGGIFWNDPELNIDWQIENPIVSEKDKLLPNFAAYKNAPLF</sequence>
<organism evidence="8 9">
    <name type="scientific">Roseivirga seohaensis subsp. aquiponti</name>
    <dbReference type="NCBI Taxonomy" id="1566026"/>
    <lineage>
        <taxon>Bacteria</taxon>
        <taxon>Pseudomonadati</taxon>
        <taxon>Bacteroidota</taxon>
        <taxon>Cytophagia</taxon>
        <taxon>Cytophagales</taxon>
        <taxon>Roseivirgaceae</taxon>
        <taxon>Roseivirga</taxon>
    </lineage>
</organism>
<dbReference type="GO" id="GO:0019305">
    <property type="term" value="P:dTDP-rhamnose biosynthetic process"/>
    <property type="evidence" value="ECO:0007669"/>
    <property type="project" value="UniProtKB-UniRule"/>
</dbReference>
<evidence type="ECO:0000256" key="5">
    <source>
        <dbReference type="PIRSR" id="PIRSR600888-1"/>
    </source>
</evidence>
<dbReference type="UniPathway" id="UPA00124"/>
<dbReference type="InterPro" id="IPR011051">
    <property type="entry name" value="RmlC_Cupin_sf"/>
</dbReference>
<feature type="active site" description="Proton acceptor" evidence="5">
    <location>
        <position position="61"/>
    </location>
</feature>
<evidence type="ECO:0000256" key="1">
    <source>
        <dbReference type="ARBA" id="ARBA00001298"/>
    </source>
</evidence>
<dbReference type="EC" id="5.1.3.13" evidence="3 7"/>
<keyword evidence="9" id="KW-1185">Reference proteome</keyword>
<accession>A0A0L8APN7</accession>
<dbReference type="GO" id="GO:0000271">
    <property type="term" value="P:polysaccharide biosynthetic process"/>
    <property type="evidence" value="ECO:0007669"/>
    <property type="project" value="TreeGrafter"/>
</dbReference>